<dbReference type="EMBL" id="CM031830">
    <property type="protein sequence ID" value="KAG6709629.1"/>
    <property type="molecule type" value="Genomic_DNA"/>
</dbReference>
<comment type="caution">
    <text evidence="1">The sequence shown here is derived from an EMBL/GenBank/DDBJ whole genome shotgun (WGS) entry which is preliminary data.</text>
</comment>
<dbReference type="AlphaFoldDB" id="A0A922EVT8"/>
<dbReference type="Proteomes" id="UP000811246">
    <property type="component" value="Chromosome 6"/>
</dbReference>
<organism evidence="1 2">
    <name type="scientific">Carya illinoinensis</name>
    <name type="common">Pecan</name>
    <dbReference type="NCBI Taxonomy" id="32201"/>
    <lineage>
        <taxon>Eukaryota</taxon>
        <taxon>Viridiplantae</taxon>
        <taxon>Streptophyta</taxon>
        <taxon>Embryophyta</taxon>
        <taxon>Tracheophyta</taxon>
        <taxon>Spermatophyta</taxon>
        <taxon>Magnoliopsida</taxon>
        <taxon>eudicotyledons</taxon>
        <taxon>Gunneridae</taxon>
        <taxon>Pentapetalae</taxon>
        <taxon>rosids</taxon>
        <taxon>fabids</taxon>
        <taxon>Fagales</taxon>
        <taxon>Juglandaceae</taxon>
        <taxon>Carya</taxon>
    </lineage>
</organism>
<protein>
    <submittedName>
        <fullName evidence="1">Uncharacterized protein</fullName>
    </submittedName>
</protein>
<name>A0A922EVT8_CARIL</name>
<dbReference type="EMBL" id="CM031830">
    <property type="protein sequence ID" value="KAG6709630.1"/>
    <property type="molecule type" value="Genomic_DNA"/>
</dbReference>
<gene>
    <name evidence="1" type="ORF">I3842_06G142200</name>
</gene>
<evidence type="ECO:0000313" key="1">
    <source>
        <dbReference type="EMBL" id="KAG6709630.1"/>
    </source>
</evidence>
<accession>A0A922EVT8</accession>
<proteinExistence type="predicted"/>
<sequence>MEGIVTRQYDDALHWSQGFKVLVEKSLRRDIDRDNLLAENWKYLLPGLILQVFIFDRLLDVEKQQSTTKTTHLLKCLNGLELFYSRITEYIFTTMNHSVLCTVFIE</sequence>
<evidence type="ECO:0000313" key="2">
    <source>
        <dbReference type="Proteomes" id="UP000811246"/>
    </source>
</evidence>
<reference evidence="1" key="1">
    <citation type="submission" date="2021-01" db="EMBL/GenBank/DDBJ databases">
        <authorList>
            <person name="Lovell J.T."/>
            <person name="Bentley N."/>
            <person name="Bhattarai G."/>
            <person name="Jenkins J.W."/>
            <person name="Sreedasyam A."/>
            <person name="Alarcon Y."/>
            <person name="Bock C."/>
            <person name="Boston L."/>
            <person name="Carlson J."/>
            <person name="Cervantes K."/>
            <person name="Clermont K."/>
            <person name="Krom N."/>
            <person name="Kubenka K."/>
            <person name="Mamidi S."/>
            <person name="Mattison C."/>
            <person name="Monteros M."/>
            <person name="Pisani C."/>
            <person name="Plott C."/>
            <person name="Rajasekar S."/>
            <person name="Rhein H.S."/>
            <person name="Rohla C."/>
            <person name="Song M."/>
            <person name="Hilaire R.S."/>
            <person name="Shu S."/>
            <person name="Wells L."/>
            <person name="Wang X."/>
            <person name="Webber J."/>
            <person name="Heerema R.J."/>
            <person name="Klein P."/>
            <person name="Conner P."/>
            <person name="Grauke L."/>
            <person name="Grimwood J."/>
            <person name="Schmutz J."/>
            <person name="Randall J.J."/>
        </authorList>
    </citation>
    <scope>NUCLEOTIDE SEQUENCE</scope>
    <source>
        <tissue evidence="1">Leaf</tissue>
    </source>
</reference>